<dbReference type="Pfam" id="PF07963">
    <property type="entry name" value="N_methyl"/>
    <property type="match status" value="1"/>
</dbReference>
<name>I3Y5J2_THIV6</name>
<dbReference type="SUPFAM" id="SSF54523">
    <property type="entry name" value="Pili subunits"/>
    <property type="match status" value="1"/>
</dbReference>
<dbReference type="STRING" id="765911.Thivi_0188"/>
<accession>I3Y5J2</accession>
<reference evidence="2 3" key="1">
    <citation type="submission" date="2012-06" db="EMBL/GenBank/DDBJ databases">
        <title>Complete sequence of Thiocystis violascens DSM 198.</title>
        <authorList>
            <consortium name="US DOE Joint Genome Institute"/>
            <person name="Lucas S."/>
            <person name="Han J."/>
            <person name="Lapidus A."/>
            <person name="Cheng J.-F."/>
            <person name="Goodwin L."/>
            <person name="Pitluck S."/>
            <person name="Peters L."/>
            <person name="Ovchinnikova G."/>
            <person name="Teshima H."/>
            <person name="Detter J.C."/>
            <person name="Han C."/>
            <person name="Tapia R."/>
            <person name="Land M."/>
            <person name="Hauser L."/>
            <person name="Kyrpides N."/>
            <person name="Ivanova N."/>
            <person name="Pagani I."/>
            <person name="Vogl K."/>
            <person name="Liu Z."/>
            <person name="Frigaard N.-U."/>
            <person name="Bryant D."/>
            <person name="Woyke T."/>
        </authorList>
    </citation>
    <scope>NUCLEOTIDE SEQUENCE [LARGE SCALE GENOMIC DNA]</scope>
    <source>
        <strain evidence="3">ATCC 17096 / DSM 198 / 6111</strain>
    </source>
</reference>
<feature type="transmembrane region" description="Helical" evidence="1">
    <location>
        <begin position="21"/>
        <end position="40"/>
    </location>
</feature>
<dbReference type="PROSITE" id="PS00409">
    <property type="entry name" value="PROKAR_NTER_METHYL"/>
    <property type="match status" value="1"/>
</dbReference>
<dbReference type="InterPro" id="IPR045584">
    <property type="entry name" value="Pilin-like"/>
</dbReference>
<evidence type="ECO:0000256" key="1">
    <source>
        <dbReference type="SAM" id="Phobius"/>
    </source>
</evidence>
<organism evidence="2 3">
    <name type="scientific">Thiocystis violascens (strain ATCC 17096 / DSM 198 / 6111)</name>
    <name type="common">Chromatium violascens</name>
    <dbReference type="NCBI Taxonomy" id="765911"/>
    <lineage>
        <taxon>Bacteria</taxon>
        <taxon>Pseudomonadati</taxon>
        <taxon>Pseudomonadota</taxon>
        <taxon>Gammaproteobacteria</taxon>
        <taxon>Chromatiales</taxon>
        <taxon>Chromatiaceae</taxon>
        <taxon>Thiocystis</taxon>
    </lineage>
</organism>
<evidence type="ECO:0000313" key="3">
    <source>
        <dbReference type="Proteomes" id="UP000006062"/>
    </source>
</evidence>
<dbReference type="InterPro" id="IPR012902">
    <property type="entry name" value="N_methyl_site"/>
</dbReference>
<dbReference type="NCBIfam" id="TIGR02532">
    <property type="entry name" value="IV_pilin_GFxxxE"/>
    <property type="match status" value="1"/>
</dbReference>
<dbReference type="eggNOG" id="COG2165">
    <property type="taxonomic scope" value="Bacteria"/>
</dbReference>
<keyword evidence="1" id="KW-0472">Membrane</keyword>
<keyword evidence="1" id="KW-1133">Transmembrane helix</keyword>
<protein>
    <submittedName>
        <fullName evidence="2">Prepilin-type N-terminal cleavage/methylation domain-containing protein</fullName>
    </submittedName>
</protein>
<keyword evidence="3" id="KW-1185">Reference proteome</keyword>
<dbReference type="HOGENOM" id="CLU_527779_0_0_6"/>
<dbReference type="Proteomes" id="UP000006062">
    <property type="component" value="Chromosome"/>
</dbReference>
<proteinExistence type="predicted"/>
<dbReference type="EMBL" id="CP003154">
    <property type="protein sequence ID" value="AFL72260.1"/>
    <property type="molecule type" value="Genomic_DNA"/>
</dbReference>
<keyword evidence="1" id="KW-0812">Transmembrane</keyword>
<dbReference type="RefSeq" id="WP_014776768.1">
    <property type="nucleotide sequence ID" value="NC_018012.1"/>
</dbReference>
<gene>
    <name evidence="2" type="ordered locus">Thivi_0188</name>
</gene>
<dbReference type="AlphaFoldDB" id="I3Y5J2"/>
<evidence type="ECO:0000313" key="2">
    <source>
        <dbReference type="EMBL" id="AFL72260.1"/>
    </source>
</evidence>
<sequence>MNARPTAMDRPPARRPQRGMTLLELLVVVALMSVVGFMALSQVGDDLGQARYQDTKNRLEMIRKAIIGDTSRTLNGQPEIRGFVADMGRLPRNLTELLTREYCQGHREVRTQTDCETYYPATPSNWLELPESTINVDTGLRAGWNGPYLVATADEDGAPVYRDGWGNDDGTDNFGWRFDPLVPPSTPYDLIIQSYGMDGKPGGDLLYEEDYPPAGSETLVYNNEYCVLITDWDGTPSDDNGQGITVDFGSYGSSVSCSDGGFVDAATCLRYGGACRVINYWDDGMDTSNDCNNYGQDITTQWVTQINQGWSCDPPAKDEAQCTGTWEWRIRPGGVCNLPERRTPADCEGDANGVWVAPANVCRNSTNGDIVGFQANGDYSIVDQADCSLSNQFWSLMPAAYILGTGTANNNLCLRVAYRENGEIKQMPSSGSGNQLELNSNGNRQVHTFTFGGDTDPYDTDTYLHLGEMAYRFYRIDNTDCSISPSTVPVVMTTWRRFTLIPGTVRLVLPGSWPIN</sequence>
<dbReference type="KEGG" id="tvi:Thivi_0188"/>